<keyword evidence="15" id="KW-1185">Reference proteome</keyword>
<evidence type="ECO:0000256" key="8">
    <source>
        <dbReference type="ARBA" id="ARBA00022840"/>
    </source>
</evidence>
<keyword evidence="9" id="KW-0289">Folate biosynthesis</keyword>
<keyword evidence="6" id="KW-0547">Nucleotide-binding</keyword>
<dbReference type="PANTHER" id="PTHR43071">
    <property type="entry name" value="2-AMINO-4-HYDROXY-6-HYDROXYMETHYLDIHYDROPTERIDINE PYROPHOSPHOKINASE"/>
    <property type="match status" value="1"/>
</dbReference>
<evidence type="ECO:0000256" key="3">
    <source>
        <dbReference type="ARBA" id="ARBA00013253"/>
    </source>
</evidence>
<dbReference type="SUPFAM" id="SSF55083">
    <property type="entry name" value="6-hydroxymethyl-7,8-dihydropterin pyrophosphokinase, HPPK"/>
    <property type="match status" value="1"/>
</dbReference>
<accession>A0ABU8RY31</accession>
<gene>
    <name evidence="14" type="primary">folK</name>
    <name evidence="14" type="ORF">WG901_14905</name>
</gene>
<reference evidence="14 15" key="1">
    <citation type="submission" date="2024-03" db="EMBL/GenBank/DDBJ databases">
        <authorList>
            <person name="Jo J.-H."/>
        </authorList>
    </citation>
    <scope>NUCLEOTIDE SEQUENCE [LARGE SCALE GENOMIC DNA]</scope>
    <source>
        <strain evidence="14 15">PS1R-30</strain>
    </source>
</reference>
<dbReference type="Gene3D" id="3.30.70.560">
    <property type="entry name" value="7,8-Dihydro-6-hydroxymethylpterin-pyrophosphokinase HPPK"/>
    <property type="match status" value="1"/>
</dbReference>
<dbReference type="CDD" id="cd00483">
    <property type="entry name" value="HPPK"/>
    <property type="match status" value="1"/>
</dbReference>
<evidence type="ECO:0000256" key="12">
    <source>
        <dbReference type="ARBA" id="ARBA00033413"/>
    </source>
</evidence>
<dbReference type="InterPro" id="IPR035907">
    <property type="entry name" value="Hppk_sf"/>
</dbReference>
<evidence type="ECO:0000259" key="13">
    <source>
        <dbReference type="Pfam" id="PF01288"/>
    </source>
</evidence>
<evidence type="ECO:0000256" key="2">
    <source>
        <dbReference type="ARBA" id="ARBA00005810"/>
    </source>
</evidence>
<evidence type="ECO:0000256" key="11">
    <source>
        <dbReference type="ARBA" id="ARBA00029766"/>
    </source>
</evidence>
<evidence type="ECO:0000313" key="15">
    <source>
        <dbReference type="Proteomes" id="UP001361239"/>
    </source>
</evidence>
<dbReference type="EC" id="2.7.6.3" evidence="3"/>
<evidence type="ECO:0000256" key="10">
    <source>
        <dbReference type="ARBA" id="ARBA00029409"/>
    </source>
</evidence>
<sequence length="162" mass="17920">MKQRYLIALGSNRRHHRHGDPRGVVRAAFAALDRKGLKLKAASPVVASAPLGPSRRRYANAAALVKTDLAPDALLERLKAIERRFGRRGGGQAWSARVLDLDIALWSGGAWASPGLTIPHVSLRARRFVLAPAVKIAPTWRDPLTGLTLRHLLARLERRRLR</sequence>
<comment type="pathway">
    <text evidence="1">Cofactor biosynthesis; tetrahydrofolate biosynthesis; 2-amino-4-hydroxy-6-hydroxymethyl-7,8-dihydropteridine diphosphate from 7,8-dihydroneopterin triphosphate: step 4/4.</text>
</comment>
<evidence type="ECO:0000256" key="1">
    <source>
        <dbReference type="ARBA" id="ARBA00005051"/>
    </source>
</evidence>
<comment type="function">
    <text evidence="10">Catalyzes the transfer of pyrophosphate from adenosine triphosphate (ATP) to 6-hydroxymethyl-7,8-dihydropterin, an enzymatic step in folate biosynthesis pathway.</text>
</comment>
<comment type="similarity">
    <text evidence="2">Belongs to the HPPK family.</text>
</comment>
<dbReference type="PANTHER" id="PTHR43071:SF1">
    <property type="entry name" value="2-AMINO-4-HYDROXY-6-HYDROXYMETHYLDIHYDROPTERIDINE PYROPHOSPHOKINASE"/>
    <property type="match status" value="1"/>
</dbReference>
<feature type="domain" description="7,8-dihydro-6-hydroxymethylpterin-pyrophosphokinase" evidence="13">
    <location>
        <begin position="7"/>
        <end position="138"/>
    </location>
</feature>
<evidence type="ECO:0000256" key="6">
    <source>
        <dbReference type="ARBA" id="ARBA00022741"/>
    </source>
</evidence>
<dbReference type="InterPro" id="IPR000550">
    <property type="entry name" value="Hppk"/>
</dbReference>
<keyword evidence="7" id="KW-0418">Kinase</keyword>
<dbReference type="GO" id="GO:0003848">
    <property type="term" value="F:2-amino-4-hydroxy-6-hydroxymethyldihydropteridine diphosphokinase activity"/>
    <property type="evidence" value="ECO:0007669"/>
    <property type="project" value="UniProtKB-EC"/>
</dbReference>
<proteinExistence type="inferred from homology"/>
<organism evidence="14 15">
    <name type="scientific">Novosphingobium anseongense</name>
    <dbReference type="NCBI Taxonomy" id="3133436"/>
    <lineage>
        <taxon>Bacteria</taxon>
        <taxon>Pseudomonadati</taxon>
        <taxon>Pseudomonadota</taxon>
        <taxon>Alphaproteobacteria</taxon>
        <taxon>Sphingomonadales</taxon>
        <taxon>Sphingomonadaceae</taxon>
        <taxon>Novosphingobium</taxon>
    </lineage>
</organism>
<evidence type="ECO:0000256" key="9">
    <source>
        <dbReference type="ARBA" id="ARBA00022909"/>
    </source>
</evidence>
<keyword evidence="5 14" id="KW-0808">Transferase</keyword>
<dbReference type="NCBIfam" id="TIGR01498">
    <property type="entry name" value="folK"/>
    <property type="match status" value="1"/>
</dbReference>
<dbReference type="Proteomes" id="UP001361239">
    <property type="component" value="Unassembled WGS sequence"/>
</dbReference>
<evidence type="ECO:0000313" key="14">
    <source>
        <dbReference type="EMBL" id="MEJ5977937.1"/>
    </source>
</evidence>
<protein>
    <recommendedName>
        <fullName evidence="4">2-amino-4-hydroxy-6-hydroxymethyldihydropteridine pyrophosphokinase</fullName>
        <ecNumber evidence="3">2.7.6.3</ecNumber>
    </recommendedName>
    <alternativeName>
        <fullName evidence="11">6-hydroxymethyl-7,8-dihydropterin pyrophosphokinase</fullName>
    </alternativeName>
    <alternativeName>
        <fullName evidence="12">7,8-dihydro-6-hydroxymethylpterin-pyrophosphokinase</fullName>
    </alternativeName>
</protein>
<evidence type="ECO:0000256" key="5">
    <source>
        <dbReference type="ARBA" id="ARBA00022679"/>
    </source>
</evidence>
<dbReference type="EMBL" id="JBBHJZ010000003">
    <property type="protein sequence ID" value="MEJ5977937.1"/>
    <property type="molecule type" value="Genomic_DNA"/>
</dbReference>
<dbReference type="RefSeq" id="WP_339587884.1">
    <property type="nucleotide sequence ID" value="NZ_JBBHJZ010000003.1"/>
</dbReference>
<evidence type="ECO:0000256" key="7">
    <source>
        <dbReference type="ARBA" id="ARBA00022777"/>
    </source>
</evidence>
<evidence type="ECO:0000256" key="4">
    <source>
        <dbReference type="ARBA" id="ARBA00016218"/>
    </source>
</evidence>
<keyword evidence="8" id="KW-0067">ATP-binding</keyword>
<name>A0ABU8RY31_9SPHN</name>
<dbReference type="Pfam" id="PF01288">
    <property type="entry name" value="HPPK"/>
    <property type="match status" value="1"/>
</dbReference>
<comment type="caution">
    <text evidence="14">The sequence shown here is derived from an EMBL/GenBank/DDBJ whole genome shotgun (WGS) entry which is preliminary data.</text>
</comment>